<dbReference type="KEGG" id="scc:Spico_0507"/>
<feature type="binding site" evidence="14 15">
    <location>
        <position position="24"/>
    </location>
    <ligand>
        <name>a divalent metal cation</name>
        <dbReference type="ChEBI" id="CHEBI:60240"/>
    </ligand>
</feature>
<keyword evidence="13 14" id="KW-0464">Manganese</keyword>
<accession>F4GJ95</accession>
<evidence type="ECO:0000256" key="16">
    <source>
        <dbReference type="RuleBase" id="RU003515"/>
    </source>
</evidence>
<dbReference type="RefSeq" id="WP_013739131.1">
    <property type="nucleotide sequence ID" value="NC_015436.1"/>
</dbReference>
<feature type="domain" description="RNase H type-2" evidence="17">
    <location>
        <begin position="18"/>
        <end position="208"/>
    </location>
</feature>
<sequence>MTNSYDTELFNQDESPSPRICGIDEAGRGPLAGPVCAAAVILPPDFPRDILGDSKKLSEKQRLAAEIIIREQAVWGIGWASAQEIDRYNILQATFRAMRRAVEKVIAQDRQVELLLIDGNRTFPHAIPSAAIIKGDSKVPEIMAASILAKTARDRFMRRMAEKWPEYNFEQHKGYPSRQHVSAYRTHGPCPLHRLSFHVPDYPEDSVGEL</sequence>
<evidence type="ECO:0000256" key="9">
    <source>
        <dbReference type="ARBA" id="ARBA00022722"/>
    </source>
</evidence>
<evidence type="ECO:0000313" key="19">
    <source>
        <dbReference type="Proteomes" id="UP000007939"/>
    </source>
</evidence>
<keyword evidence="19" id="KW-1185">Reference proteome</keyword>
<dbReference type="InterPro" id="IPR022898">
    <property type="entry name" value="RNase_HII"/>
</dbReference>
<dbReference type="AlphaFoldDB" id="F4GJ95"/>
<evidence type="ECO:0000256" key="3">
    <source>
        <dbReference type="ARBA" id="ARBA00004065"/>
    </source>
</evidence>
<dbReference type="EMBL" id="CP002659">
    <property type="protein sequence ID" value="AEC01735.1"/>
    <property type="molecule type" value="Genomic_DNA"/>
</dbReference>
<protein>
    <recommendedName>
        <fullName evidence="7 14">Ribonuclease HII</fullName>
        <shortName evidence="14">RNase HII</shortName>
        <ecNumber evidence="6 14">3.1.26.4</ecNumber>
    </recommendedName>
</protein>
<dbReference type="CDD" id="cd07182">
    <property type="entry name" value="RNase_HII_bacteria_HII_like"/>
    <property type="match status" value="1"/>
</dbReference>
<feature type="binding site" evidence="14 15">
    <location>
        <position position="118"/>
    </location>
    <ligand>
        <name>a divalent metal cation</name>
        <dbReference type="ChEBI" id="CHEBI:60240"/>
    </ligand>
</feature>
<dbReference type="PROSITE" id="PS51975">
    <property type="entry name" value="RNASE_H_2"/>
    <property type="match status" value="1"/>
</dbReference>
<evidence type="ECO:0000256" key="1">
    <source>
        <dbReference type="ARBA" id="ARBA00000077"/>
    </source>
</evidence>
<keyword evidence="8 14" id="KW-0963">Cytoplasm</keyword>
<evidence type="ECO:0000313" key="18">
    <source>
        <dbReference type="EMBL" id="AEC01735.1"/>
    </source>
</evidence>
<dbReference type="PANTHER" id="PTHR10954:SF18">
    <property type="entry name" value="RIBONUCLEASE HII"/>
    <property type="match status" value="1"/>
</dbReference>
<keyword evidence="9 14" id="KW-0540">Nuclease</keyword>
<comment type="cofactor">
    <cofactor evidence="2">
        <name>Mg(2+)</name>
        <dbReference type="ChEBI" id="CHEBI:18420"/>
    </cofactor>
</comment>
<name>F4GJ95_PARC1</name>
<evidence type="ECO:0000256" key="7">
    <source>
        <dbReference type="ARBA" id="ARBA00019179"/>
    </source>
</evidence>
<dbReference type="GO" id="GO:0030145">
    <property type="term" value="F:manganese ion binding"/>
    <property type="evidence" value="ECO:0007669"/>
    <property type="project" value="UniProtKB-UniRule"/>
</dbReference>
<dbReference type="PANTHER" id="PTHR10954">
    <property type="entry name" value="RIBONUCLEASE H2 SUBUNIT A"/>
    <property type="match status" value="1"/>
</dbReference>
<evidence type="ECO:0000256" key="5">
    <source>
        <dbReference type="ARBA" id="ARBA00007383"/>
    </source>
</evidence>
<evidence type="ECO:0000256" key="8">
    <source>
        <dbReference type="ARBA" id="ARBA00022490"/>
    </source>
</evidence>
<dbReference type="STRING" id="760011.Spico_0507"/>
<dbReference type="HOGENOM" id="CLU_036532_3_2_12"/>
<keyword evidence="10 14" id="KW-0479">Metal-binding</keyword>
<dbReference type="GO" id="GO:0043137">
    <property type="term" value="P:DNA replication, removal of RNA primer"/>
    <property type="evidence" value="ECO:0007669"/>
    <property type="project" value="TreeGrafter"/>
</dbReference>
<proteinExistence type="inferred from homology"/>
<dbReference type="Proteomes" id="UP000007939">
    <property type="component" value="Chromosome"/>
</dbReference>
<dbReference type="SUPFAM" id="SSF53098">
    <property type="entry name" value="Ribonuclease H-like"/>
    <property type="match status" value="1"/>
</dbReference>
<comment type="similarity">
    <text evidence="5 14 16">Belongs to the RNase HII family.</text>
</comment>
<keyword evidence="11 14" id="KW-0255">Endonuclease</keyword>
<dbReference type="GO" id="GO:0032299">
    <property type="term" value="C:ribonuclease H2 complex"/>
    <property type="evidence" value="ECO:0007669"/>
    <property type="project" value="TreeGrafter"/>
</dbReference>
<evidence type="ECO:0000256" key="12">
    <source>
        <dbReference type="ARBA" id="ARBA00022801"/>
    </source>
</evidence>
<evidence type="ECO:0000256" key="14">
    <source>
        <dbReference type="HAMAP-Rule" id="MF_00052"/>
    </source>
</evidence>
<organism evidence="18 19">
    <name type="scientific">Parasphaerochaeta coccoides (strain ATCC BAA-1237 / DSM 17374 / SPN1)</name>
    <name type="common">Sphaerochaeta coccoides</name>
    <dbReference type="NCBI Taxonomy" id="760011"/>
    <lineage>
        <taxon>Bacteria</taxon>
        <taxon>Pseudomonadati</taxon>
        <taxon>Spirochaetota</taxon>
        <taxon>Spirochaetia</taxon>
        <taxon>Spirochaetales</taxon>
        <taxon>Sphaerochaetaceae</taxon>
        <taxon>Parasphaerochaeta</taxon>
    </lineage>
</organism>
<evidence type="ECO:0000256" key="11">
    <source>
        <dbReference type="ARBA" id="ARBA00022759"/>
    </source>
</evidence>
<feature type="binding site" evidence="14 15">
    <location>
        <position position="25"/>
    </location>
    <ligand>
        <name>a divalent metal cation</name>
        <dbReference type="ChEBI" id="CHEBI:60240"/>
    </ligand>
</feature>
<dbReference type="Gene3D" id="3.30.420.10">
    <property type="entry name" value="Ribonuclease H-like superfamily/Ribonuclease H"/>
    <property type="match status" value="1"/>
</dbReference>
<dbReference type="Pfam" id="PF01351">
    <property type="entry name" value="RNase_HII"/>
    <property type="match status" value="1"/>
</dbReference>
<reference evidence="18 19" key="2">
    <citation type="journal article" date="2012" name="Stand. Genomic Sci.">
        <title>Complete genome sequence of the termite hindgut bacterium Spirochaeta coccoides type strain (SPN1(T)), reclassification in the genus Sphaerochaeta as Sphaerochaeta coccoides comb. nov. and emendations of the family Spirochaetaceae and the genus Sphaerochaeta.</title>
        <authorList>
            <person name="Abt B."/>
            <person name="Han C."/>
            <person name="Scheuner C."/>
            <person name="Lu M."/>
            <person name="Lapidus A."/>
            <person name="Nolan M."/>
            <person name="Lucas S."/>
            <person name="Hammon N."/>
            <person name="Deshpande S."/>
            <person name="Cheng J.F."/>
            <person name="Tapia R."/>
            <person name="Goodwin L.A."/>
            <person name="Pitluck S."/>
            <person name="Liolios K."/>
            <person name="Pagani I."/>
            <person name="Ivanova N."/>
            <person name="Mavromatis K."/>
            <person name="Mikhailova N."/>
            <person name="Huntemann M."/>
            <person name="Pati A."/>
            <person name="Chen A."/>
            <person name="Palaniappan K."/>
            <person name="Land M."/>
            <person name="Hauser L."/>
            <person name="Brambilla E.M."/>
            <person name="Rohde M."/>
            <person name="Spring S."/>
            <person name="Gronow S."/>
            <person name="Goker M."/>
            <person name="Woyke T."/>
            <person name="Bristow J."/>
            <person name="Eisen J.A."/>
            <person name="Markowitz V."/>
            <person name="Hugenholtz P."/>
            <person name="Kyrpides N.C."/>
            <person name="Klenk H.P."/>
            <person name="Detter J.C."/>
        </authorList>
    </citation>
    <scope>NUCLEOTIDE SEQUENCE [LARGE SCALE GENOMIC DNA]</scope>
    <source>
        <strain evidence="19">ATCC BAA-1237 / DSM 17374 / SPN1</strain>
    </source>
</reference>
<dbReference type="GO" id="GO:0004523">
    <property type="term" value="F:RNA-DNA hybrid ribonuclease activity"/>
    <property type="evidence" value="ECO:0007669"/>
    <property type="project" value="UniProtKB-UniRule"/>
</dbReference>
<dbReference type="GO" id="GO:0006298">
    <property type="term" value="P:mismatch repair"/>
    <property type="evidence" value="ECO:0007669"/>
    <property type="project" value="TreeGrafter"/>
</dbReference>
<dbReference type="InterPro" id="IPR024567">
    <property type="entry name" value="RNase_HII/HIII_dom"/>
</dbReference>
<evidence type="ECO:0000256" key="6">
    <source>
        <dbReference type="ARBA" id="ARBA00012180"/>
    </source>
</evidence>
<evidence type="ECO:0000256" key="2">
    <source>
        <dbReference type="ARBA" id="ARBA00001946"/>
    </source>
</evidence>
<dbReference type="NCBIfam" id="NF000595">
    <property type="entry name" value="PRK00015.1-3"/>
    <property type="match status" value="1"/>
</dbReference>
<comment type="subcellular location">
    <subcellularLocation>
        <location evidence="4 14">Cytoplasm</location>
    </subcellularLocation>
</comment>
<evidence type="ECO:0000259" key="17">
    <source>
        <dbReference type="PROSITE" id="PS51975"/>
    </source>
</evidence>
<evidence type="ECO:0000256" key="4">
    <source>
        <dbReference type="ARBA" id="ARBA00004496"/>
    </source>
</evidence>
<dbReference type="GO" id="GO:0003723">
    <property type="term" value="F:RNA binding"/>
    <property type="evidence" value="ECO:0007669"/>
    <property type="project" value="UniProtKB-UniRule"/>
</dbReference>
<evidence type="ECO:0000256" key="10">
    <source>
        <dbReference type="ARBA" id="ARBA00022723"/>
    </source>
</evidence>
<evidence type="ECO:0000256" key="15">
    <source>
        <dbReference type="PROSITE-ProRule" id="PRU01319"/>
    </source>
</evidence>
<dbReference type="InterPro" id="IPR001352">
    <property type="entry name" value="RNase_HII/HIII"/>
</dbReference>
<dbReference type="OrthoDB" id="9803420at2"/>
<gene>
    <name evidence="14" type="primary">rnhB</name>
    <name evidence="18" type="ordered locus">Spico_0507</name>
</gene>
<comment type="catalytic activity">
    <reaction evidence="1 14 15 16">
        <text>Endonucleolytic cleavage to 5'-phosphomonoester.</text>
        <dbReference type="EC" id="3.1.26.4"/>
    </reaction>
</comment>
<dbReference type="InterPro" id="IPR012337">
    <property type="entry name" value="RNaseH-like_sf"/>
</dbReference>
<evidence type="ECO:0000256" key="13">
    <source>
        <dbReference type="ARBA" id="ARBA00023211"/>
    </source>
</evidence>
<dbReference type="InterPro" id="IPR036397">
    <property type="entry name" value="RNaseH_sf"/>
</dbReference>
<comment type="cofactor">
    <cofactor evidence="14 15">
        <name>Mn(2+)</name>
        <dbReference type="ChEBI" id="CHEBI:29035"/>
    </cofactor>
    <cofactor evidence="14 15">
        <name>Mg(2+)</name>
        <dbReference type="ChEBI" id="CHEBI:18420"/>
    </cofactor>
    <text evidence="14 15">Manganese or magnesium. Binds 1 divalent metal ion per monomer in the absence of substrate. May bind a second metal ion after substrate binding.</text>
</comment>
<comment type="function">
    <text evidence="3 14 16">Endonuclease that specifically degrades the RNA of RNA-DNA hybrids.</text>
</comment>
<dbReference type="EC" id="3.1.26.4" evidence="6 14"/>
<dbReference type="GO" id="GO:0005737">
    <property type="term" value="C:cytoplasm"/>
    <property type="evidence" value="ECO:0007669"/>
    <property type="project" value="UniProtKB-SubCell"/>
</dbReference>
<dbReference type="eggNOG" id="COG0164">
    <property type="taxonomic scope" value="Bacteria"/>
</dbReference>
<keyword evidence="12 14" id="KW-0378">Hydrolase</keyword>
<dbReference type="HAMAP" id="MF_00052_B">
    <property type="entry name" value="RNase_HII_B"/>
    <property type="match status" value="1"/>
</dbReference>
<reference evidence="19" key="1">
    <citation type="submission" date="2011-04" db="EMBL/GenBank/DDBJ databases">
        <title>The complete genome of Spirochaeta coccoides DSM 17374.</title>
        <authorList>
            <person name="Lucas S."/>
            <person name="Copeland A."/>
            <person name="Lapidus A."/>
            <person name="Bruce D."/>
            <person name="Goodwin L."/>
            <person name="Pitluck S."/>
            <person name="Peters L."/>
            <person name="Kyrpides N."/>
            <person name="Mavromatis K."/>
            <person name="Pagani I."/>
            <person name="Ivanova N."/>
            <person name="Ovchinnikova G."/>
            <person name="Lu M."/>
            <person name="Detter J.C."/>
            <person name="Tapia R."/>
            <person name="Han C."/>
            <person name="Land M."/>
            <person name="Hauser L."/>
            <person name="Markowitz V."/>
            <person name="Cheng J.-F."/>
            <person name="Hugenholtz P."/>
            <person name="Woyke T."/>
            <person name="Wu D."/>
            <person name="Spring S."/>
            <person name="Schroeder M."/>
            <person name="Brambilla E."/>
            <person name="Klenk H.-P."/>
            <person name="Eisen J.A."/>
        </authorList>
    </citation>
    <scope>NUCLEOTIDE SEQUENCE [LARGE SCALE GENOMIC DNA]</scope>
    <source>
        <strain evidence="19">ATCC BAA-1237 / DSM 17374 / SPN1</strain>
    </source>
</reference>